<protein>
    <recommendedName>
        <fullName evidence="3">Cytidyltransferase-like domain-containing protein</fullName>
    </recommendedName>
</protein>
<reference evidence="1 2" key="1">
    <citation type="journal article" date="2011" name="PLoS Genet.">
        <title>Genome sequencing and comparative transcriptomics of the model entomopathogenic fungi Metarhizium anisopliae and M. acridum.</title>
        <authorList>
            <person name="Gao Q."/>
            <person name="Jin K."/>
            <person name="Ying S.H."/>
            <person name="Zhang Y."/>
            <person name="Xiao G."/>
            <person name="Shang Y."/>
            <person name="Duan Z."/>
            <person name="Hu X."/>
            <person name="Xie X.Q."/>
            <person name="Zhou G."/>
            <person name="Peng G."/>
            <person name="Luo Z."/>
            <person name="Huang W."/>
            <person name="Wang B."/>
            <person name="Fang W."/>
            <person name="Wang S."/>
            <person name="Zhong Y."/>
            <person name="Ma L.J."/>
            <person name="St Leger R.J."/>
            <person name="Zhao G.P."/>
            <person name="Pei Y."/>
            <person name="Feng M.G."/>
            <person name="Xia Y."/>
            <person name="Wang C."/>
        </authorList>
    </citation>
    <scope>NUCLEOTIDE SEQUENCE [LARGE SCALE GENOMIC DNA]</scope>
    <source>
        <strain evidence="1 2">CQMa 102</strain>
    </source>
</reference>
<sequence>MASDFPYVKKMTPEGHVFPSQRLRRICDPDRTPLVLVACGSFSPITFLHLRMFPMARDHARGEGVSHTGSVRNLWKSSPDYVTYQYGCATSTGFHVIGGYLSPVSDAYKKKGLVPAHHRIQLCD</sequence>
<dbReference type="InterPro" id="IPR051182">
    <property type="entry name" value="Euk_NMN_adenylyltrnsfrase"/>
</dbReference>
<dbReference type="GO" id="GO:0004515">
    <property type="term" value="F:nicotinate-nucleotide adenylyltransferase activity"/>
    <property type="evidence" value="ECO:0007669"/>
    <property type="project" value="TreeGrafter"/>
</dbReference>
<dbReference type="Gene3D" id="3.40.50.620">
    <property type="entry name" value="HUPs"/>
    <property type="match status" value="1"/>
</dbReference>
<accession>E9E2S6</accession>
<name>E9E2S6_METAQ</name>
<dbReference type="OrthoDB" id="422187at2759"/>
<dbReference type="InParanoid" id="E9E2S6"/>
<dbReference type="STRING" id="655827.E9E2S6"/>
<organism evidence="2">
    <name type="scientific">Metarhizium acridum (strain CQMa 102)</name>
    <dbReference type="NCBI Taxonomy" id="655827"/>
    <lineage>
        <taxon>Eukaryota</taxon>
        <taxon>Fungi</taxon>
        <taxon>Dikarya</taxon>
        <taxon>Ascomycota</taxon>
        <taxon>Pezizomycotina</taxon>
        <taxon>Sordariomycetes</taxon>
        <taxon>Hypocreomycetidae</taxon>
        <taxon>Hypocreales</taxon>
        <taxon>Clavicipitaceae</taxon>
        <taxon>Metarhizium</taxon>
    </lineage>
</organism>
<dbReference type="Proteomes" id="UP000002499">
    <property type="component" value="Unassembled WGS sequence"/>
</dbReference>
<dbReference type="HOGENOM" id="CLU_2004438_0_0_1"/>
<dbReference type="PANTHER" id="PTHR12039">
    <property type="entry name" value="NICOTINAMIDE MONONUCLEOTIDE ADENYLYLTRANSFERASE"/>
    <property type="match status" value="1"/>
</dbReference>
<dbReference type="PANTHER" id="PTHR12039:SF0">
    <property type="entry name" value="NICOTINAMIDE-NUCLEOTIDE ADENYLYLTRANSFERASE"/>
    <property type="match status" value="1"/>
</dbReference>
<dbReference type="EMBL" id="GL698496">
    <property type="protein sequence ID" value="EFY89742.1"/>
    <property type="molecule type" value="Genomic_DNA"/>
</dbReference>
<dbReference type="InterPro" id="IPR014729">
    <property type="entry name" value="Rossmann-like_a/b/a_fold"/>
</dbReference>
<dbReference type="GO" id="GO:0000309">
    <property type="term" value="F:nicotinamide-nucleotide adenylyltransferase activity"/>
    <property type="evidence" value="ECO:0007669"/>
    <property type="project" value="TreeGrafter"/>
</dbReference>
<dbReference type="AlphaFoldDB" id="E9E2S6"/>
<gene>
    <name evidence="1" type="ORF">MAC_04174</name>
</gene>
<proteinExistence type="predicted"/>
<evidence type="ECO:0000313" key="1">
    <source>
        <dbReference type="EMBL" id="EFY89742.1"/>
    </source>
</evidence>
<dbReference type="GO" id="GO:0009435">
    <property type="term" value="P:NAD+ biosynthetic process"/>
    <property type="evidence" value="ECO:0007669"/>
    <property type="project" value="TreeGrafter"/>
</dbReference>
<dbReference type="eggNOG" id="KOG3199">
    <property type="taxonomic scope" value="Eukaryota"/>
</dbReference>
<dbReference type="SUPFAM" id="SSF52374">
    <property type="entry name" value="Nucleotidylyl transferase"/>
    <property type="match status" value="1"/>
</dbReference>
<evidence type="ECO:0008006" key="3">
    <source>
        <dbReference type="Google" id="ProtNLM"/>
    </source>
</evidence>
<keyword evidence="2" id="KW-1185">Reference proteome</keyword>
<evidence type="ECO:0000313" key="2">
    <source>
        <dbReference type="Proteomes" id="UP000002499"/>
    </source>
</evidence>